<gene>
    <name evidence="2" type="ORF">MYCTH_2123297</name>
</gene>
<dbReference type="GeneID" id="11509097"/>
<dbReference type="RefSeq" id="XP_003659653.1">
    <property type="nucleotide sequence ID" value="XM_003659605.1"/>
</dbReference>
<proteinExistence type="predicted"/>
<dbReference type="KEGG" id="mtm:MYCTH_2123297"/>
<protein>
    <submittedName>
        <fullName evidence="2">Uncharacterized protein</fullName>
    </submittedName>
</protein>
<accession>G2Q3Q5</accession>
<keyword evidence="3" id="KW-1185">Reference proteome</keyword>
<dbReference type="AlphaFoldDB" id="G2Q3Q5"/>
<dbReference type="InParanoid" id="G2Q3Q5"/>
<dbReference type="HOGENOM" id="CLU_1027380_0_0_1"/>
<evidence type="ECO:0000313" key="3">
    <source>
        <dbReference type="Proteomes" id="UP000007322"/>
    </source>
</evidence>
<evidence type="ECO:0000313" key="2">
    <source>
        <dbReference type="EMBL" id="AEO54408.1"/>
    </source>
</evidence>
<organism evidence="2 3">
    <name type="scientific">Thermothelomyces thermophilus (strain ATCC 42464 / BCRC 31852 / DSM 1799)</name>
    <name type="common">Sporotrichum thermophile</name>
    <dbReference type="NCBI Taxonomy" id="573729"/>
    <lineage>
        <taxon>Eukaryota</taxon>
        <taxon>Fungi</taxon>
        <taxon>Dikarya</taxon>
        <taxon>Ascomycota</taxon>
        <taxon>Pezizomycotina</taxon>
        <taxon>Sordariomycetes</taxon>
        <taxon>Sordariomycetidae</taxon>
        <taxon>Sordariales</taxon>
        <taxon>Chaetomiaceae</taxon>
        <taxon>Thermothelomyces</taxon>
    </lineage>
</organism>
<feature type="region of interest" description="Disordered" evidence="1">
    <location>
        <begin position="41"/>
        <end position="69"/>
    </location>
</feature>
<sequence>MAVTSLLAAVAGELLPPLKHELAALASRDPNTLDYNGSVRCNLTRKGNGHDDEDSGNRLGRKGTASENPVPLTVTLDELHHGPLGPRSKLMYRLHWLVPENDISDHRIRVCMETDDGDGMCGSSSWDGEPGPINSGSRPCKRPLNLPHLRRRLSLANHLIRAPLLVLSSSHEKSVGARLTLAYHTHRLAVQVVPQLIRQLRRLATVMLPSSSQCSLSVRRPCIPPATAEAPMLLSAAFQSHQACAVTWLGGGLASSFSYLLFSRLSHRLQQ</sequence>
<evidence type="ECO:0000256" key="1">
    <source>
        <dbReference type="SAM" id="MobiDB-lite"/>
    </source>
</evidence>
<dbReference type="Proteomes" id="UP000007322">
    <property type="component" value="Chromosome 1"/>
</dbReference>
<reference evidence="2 3" key="1">
    <citation type="journal article" date="2011" name="Nat. Biotechnol.">
        <title>Comparative genomic analysis of the thermophilic biomass-degrading fungi Myceliophthora thermophila and Thielavia terrestris.</title>
        <authorList>
            <person name="Berka R.M."/>
            <person name="Grigoriev I.V."/>
            <person name="Otillar R."/>
            <person name="Salamov A."/>
            <person name="Grimwood J."/>
            <person name="Reid I."/>
            <person name="Ishmael N."/>
            <person name="John T."/>
            <person name="Darmond C."/>
            <person name="Moisan M.-C."/>
            <person name="Henrissat B."/>
            <person name="Coutinho P.M."/>
            <person name="Lombard V."/>
            <person name="Natvig D.O."/>
            <person name="Lindquist E."/>
            <person name="Schmutz J."/>
            <person name="Lucas S."/>
            <person name="Harris P."/>
            <person name="Powlowski J."/>
            <person name="Bellemare A."/>
            <person name="Taylor D."/>
            <person name="Butler G."/>
            <person name="de Vries R.P."/>
            <person name="Allijn I.E."/>
            <person name="van den Brink J."/>
            <person name="Ushinsky S."/>
            <person name="Storms R."/>
            <person name="Powell A.J."/>
            <person name="Paulsen I.T."/>
            <person name="Elbourne L.D.H."/>
            <person name="Baker S.E."/>
            <person name="Magnuson J."/>
            <person name="LaBoissiere S."/>
            <person name="Clutterbuck A.J."/>
            <person name="Martinez D."/>
            <person name="Wogulis M."/>
            <person name="de Leon A.L."/>
            <person name="Rey M.W."/>
            <person name="Tsang A."/>
        </authorList>
    </citation>
    <scope>NUCLEOTIDE SEQUENCE [LARGE SCALE GENOMIC DNA]</scope>
    <source>
        <strain evidence="3">ATCC 42464 / BCRC 31852 / DSM 1799</strain>
    </source>
</reference>
<dbReference type="VEuPathDB" id="FungiDB:MYCTH_2123297"/>
<dbReference type="EMBL" id="CP003002">
    <property type="protein sequence ID" value="AEO54408.1"/>
    <property type="molecule type" value="Genomic_DNA"/>
</dbReference>
<name>G2Q3Q5_THET4</name>